<feature type="region of interest" description="Disordered" evidence="1">
    <location>
        <begin position="1"/>
        <end position="124"/>
    </location>
</feature>
<dbReference type="RefSeq" id="WP_258810595.1">
    <property type="nucleotide sequence ID" value="NZ_JANUGU010000001.1"/>
</dbReference>
<dbReference type="EMBL" id="JANUGU010000001">
    <property type="protein sequence ID" value="MCS0657453.1"/>
    <property type="molecule type" value="Genomic_DNA"/>
</dbReference>
<evidence type="ECO:0000256" key="1">
    <source>
        <dbReference type="SAM" id="MobiDB-lite"/>
    </source>
</evidence>
<name>A0ABT2CTZ1_9BURK</name>
<gene>
    <name evidence="2" type="ORF">NX778_05170</name>
</gene>
<sequence>MKSDQGEGSTGNSPHSSASTTSSVGHRTSGEAGSTLTHESMAETGGSGGSGMTDDNACLPQEGDTEAQTADPHRAPTRENTADSGARGFQDTRSEQAGGTGTGLGTPETGANQNEEDLEAGRRE</sequence>
<evidence type="ECO:0000313" key="3">
    <source>
        <dbReference type="Proteomes" id="UP001204621"/>
    </source>
</evidence>
<evidence type="ECO:0000313" key="2">
    <source>
        <dbReference type="EMBL" id="MCS0657453.1"/>
    </source>
</evidence>
<organism evidence="2 3">
    <name type="scientific">Massilia terrae</name>
    <dbReference type="NCBI Taxonomy" id="1811224"/>
    <lineage>
        <taxon>Bacteria</taxon>
        <taxon>Pseudomonadati</taxon>
        <taxon>Pseudomonadota</taxon>
        <taxon>Betaproteobacteria</taxon>
        <taxon>Burkholderiales</taxon>
        <taxon>Oxalobacteraceae</taxon>
        <taxon>Telluria group</taxon>
        <taxon>Massilia</taxon>
    </lineage>
</organism>
<keyword evidence="3" id="KW-1185">Reference proteome</keyword>
<feature type="compositionally biased region" description="Basic and acidic residues" evidence="1">
    <location>
        <begin position="71"/>
        <end position="81"/>
    </location>
</feature>
<dbReference type="Proteomes" id="UP001204621">
    <property type="component" value="Unassembled WGS sequence"/>
</dbReference>
<feature type="compositionally biased region" description="Polar residues" evidence="1">
    <location>
        <begin position="1"/>
        <end position="12"/>
    </location>
</feature>
<reference evidence="2 3" key="1">
    <citation type="submission" date="2022-08" db="EMBL/GenBank/DDBJ databases">
        <title>Reclassification of Massilia species as members of the genera Telluria, Duganella, Pseudoduganella, Mokoshia gen. nov. and Zemynaea gen. nov. using orthogonal and non-orthogonal genome-based approaches.</title>
        <authorList>
            <person name="Bowman J.P."/>
        </authorList>
    </citation>
    <scope>NUCLEOTIDE SEQUENCE [LARGE SCALE GENOMIC DNA]</scope>
    <source>
        <strain evidence="2 3">JCM 31606</strain>
    </source>
</reference>
<protein>
    <submittedName>
        <fullName evidence="2">Uncharacterized protein</fullName>
    </submittedName>
</protein>
<feature type="compositionally biased region" description="Low complexity" evidence="1">
    <location>
        <begin position="13"/>
        <end position="23"/>
    </location>
</feature>
<accession>A0ABT2CTZ1</accession>
<proteinExistence type="predicted"/>
<comment type="caution">
    <text evidence="2">The sequence shown here is derived from an EMBL/GenBank/DDBJ whole genome shotgun (WGS) entry which is preliminary data.</text>
</comment>